<gene>
    <name evidence="2" type="ORF">C1C98_13970</name>
</gene>
<evidence type="ECO:0000313" key="2">
    <source>
        <dbReference type="EMBL" id="AUO46491.1"/>
    </source>
</evidence>
<dbReference type="Pfam" id="PF12973">
    <property type="entry name" value="Cupin_7"/>
    <property type="match status" value="1"/>
</dbReference>
<dbReference type="EMBL" id="CP025738">
    <property type="protein sequence ID" value="AUO46491.1"/>
    <property type="molecule type" value="Genomic_DNA"/>
</dbReference>
<reference evidence="2 3" key="1">
    <citation type="submission" date="2018-01" db="EMBL/GenBank/DDBJ databases">
        <title>Tropical forage species Digitaria eriantha prevents oxidative stress under low temperature conditions by the incorporation of polyhydroxybutyrate-producing endophytic bacteria.</title>
        <authorList>
            <person name="Stritzler M."/>
            <person name="Ayub N."/>
        </authorList>
    </citation>
    <scope>NUCLEOTIDE SEQUENCE [LARGE SCALE GENOMIC DNA]</scope>
    <source>
        <strain evidence="2 3">FR1</strain>
    </source>
</reference>
<protein>
    <recommendedName>
        <fullName evidence="1">ChrR-like cupin domain-containing protein</fullName>
    </recommendedName>
</protein>
<dbReference type="Gene3D" id="2.60.120.10">
    <property type="entry name" value="Jelly Rolls"/>
    <property type="match status" value="1"/>
</dbReference>
<feature type="domain" description="ChrR-like cupin" evidence="1">
    <location>
        <begin position="23"/>
        <end position="115"/>
    </location>
</feature>
<dbReference type="Proteomes" id="UP000235315">
    <property type="component" value="Chromosome"/>
</dbReference>
<sequence>MMNHSNPTPIDLHAQPFAISSLHIATDDLPFAEDFGAPGVRLKLLSADVEGAMFAVRIRFAPGVQLPPHHHTGAVHAFTLSGEWSYLEHADTPPSRAGSYLFEPPGSSHTLKVADHNSGETDVLFIIYGAMLIQDEAGNIVAKLDAGSHLHDWPAVLRAQGLAVPSIIEGGHVHYSRT</sequence>
<keyword evidence="3" id="KW-1185">Reference proteome</keyword>
<dbReference type="SUPFAM" id="SSF51182">
    <property type="entry name" value="RmlC-like cupins"/>
    <property type="match status" value="1"/>
</dbReference>
<name>A0ABN5GDB7_PSEO1</name>
<dbReference type="CDD" id="cd20302">
    <property type="entry name" value="cupin_DAD"/>
    <property type="match status" value="1"/>
</dbReference>
<organism evidence="2 3">
    <name type="scientific">Pseudomonas ogarae (strain DSM 112162 / CECT 30235 / F113)</name>
    <dbReference type="NCBI Taxonomy" id="1114970"/>
    <lineage>
        <taxon>Bacteria</taxon>
        <taxon>Pseudomonadati</taxon>
        <taxon>Pseudomonadota</taxon>
        <taxon>Gammaproteobacteria</taxon>
        <taxon>Pseudomonadales</taxon>
        <taxon>Pseudomonadaceae</taxon>
        <taxon>Pseudomonas</taxon>
    </lineage>
</organism>
<evidence type="ECO:0000313" key="3">
    <source>
        <dbReference type="Proteomes" id="UP000235315"/>
    </source>
</evidence>
<dbReference type="InterPro" id="IPR014710">
    <property type="entry name" value="RmlC-like_jellyroll"/>
</dbReference>
<accession>A0ABN5GDB7</accession>
<dbReference type="InterPro" id="IPR011051">
    <property type="entry name" value="RmlC_Cupin_sf"/>
</dbReference>
<evidence type="ECO:0000259" key="1">
    <source>
        <dbReference type="Pfam" id="PF12973"/>
    </source>
</evidence>
<proteinExistence type="predicted"/>
<dbReference type="InterPro" id="IPR025979">
    <property type="entry name" value="ChrR-like_cupin_dom"/>
</dbReference>